<dbReference type="EMBL" id="PDUG01000005">
    <property type="protein sequence ID" value="PIC24975.1"/>
    <property type="molecule type" value="Genomic_DNA"/>
</dbReference>
<dbReference type="AlphaFoldDB" id="A0A2G5TC76"/>
<comment type="caution">
    <text evidence="1">The sequence shown here is derived from an EMBL/GenBank/DDBJ whole genome shotgun (WGS) entry which is preliminary data.</text>
</comment>
<protein>
    <submittedName>
        <fullName evidence="1">Uncharacterized protein</fullName>
    </submittedName>
</protein>
<name>A0A2G5TC76_9PELO</name>
<organism evidence="1 2">
    <name type="scientific">Caenorhabditis nigoni</name>
    <dbReference type="NCBI Taxonomy" id="1611254"/>
    <lineage>
        <taxon>Eukaryota</taxon>
        <taxon>Metazoa</taxon>
        <taxon>Ecdysozoa</taxon>
        <taxon>Nematoda</taxon>
        <taxon>Chromadorea</taxon>
        <taxon>Rhabditida</taxon>
        <taxon>Rhabditina</taxon>
        <taxon>Rhabditomorpha</taxon>
        <taxon>Rhabditoidea</taxon>
        <taxon>Rhabditidae</taxon>
        <taxon>Peloderinae</taxon>
        <taxon>Caenorhabditis</taxon>
    </lineage>
</organism>
<proteinExistence type="predicted"/>
<dbReference type="PANTHER" id="PTHR22898:SF3">
    <property type="entry name" value="ALPHA-1,2-FUCOSYLTRANSFERASE-RELATED"/>
    <property type="match status" value="1"/>
</dbReference>
<reference evidence="2" key="1">
    <citation type="submission" date="2017-10" db="EMBL/GenBank/DDBJ databases">
        <title>Rapid genome shrinkage in a self-fertile nematode reveals novel sperm competition proteins.</title>
        <authorList>
            <person name="Yin D."/>
            <person name="Schwarz E.M."/>
            <person name="Thomas C.G."/>
            <person name="Felde R.L."/>
            <person name="Korf I.F."/>
            <person name="Cutter A.D."/>
            <person name="Schartner C.M."/>
            <person name="Ralston E.J."/>
            <person name="Meyer B.J."/>
            <person name="Haag E.S."/>
        </authorList>
    </citation>
    <scope>NUCLEOTIDE SEQUENCE [LARGE SCALE GENOMIC DNA]</scope>
    <source>
        <strain evidence="2">JU1422</strain>
    </source>
</reference>
<dbReference type="OrthoDB" id="3226at2759"/>
<evidence type="ECO:0000313" key="2">
    <source>
        <dbReference type="Proteomes" id="UP000230233"/>
    </source>
</evidence>
<evidence type="ECO:0000313" key="1">
    <source>
        <dbReference type="EMBL" id="PIC24975.1"/>
    </source>
</evidence>
<sequence>MKILLCKTCVHIRRTDFVGTGFHVPKKDFIINAMKFVEEKENILLNMNYTTVFFTDDADYVKTLLSEKFEFKDGTVKPVEKFNPDDYYPPHWTPVKYGGPGNAAVIESLK</sequence>
<dbReference type="PANTHER" id="PTHR22898">
    <property type="entry name" value="UNCHARACTERIZED GLYCOSOL TRANSFERASE-RELATED"/>
    <property type="match status" value="1"/>
</dbReference>
<keyword evidence="2" id="KW-1185">Reference proteome</keyword>
<accession>A0A2G5TC76</accession>
<dbReference type="Proteomes" id="UP000230233">
    <property type="component" value="Chromosome V"/>
</dbReference>
<dbReference type="InterPro" id="IPR052501">
    <property type="entry name" value="Alpha-1-2_FucT"/>
</dbReference>
<gene>
    <name evidence="1" type="primary">Cnig_chr_V.g18086</name>
    <name evidence="1" type="ORF">B9Z55_018086</name>
</gene>